<proteinExistence type="predicted"/>
<gene>
    <name evidence="1" type="ORF">ACFPU1_16210</name>
</gene>
<accession>A0ABW0YP93</accession>
<dbReference type="EMBL" id="JBHSOZ010000010">
    <property type="protein sequence ID" value="MFC5714295.1"/>
    <property type="molecule type" value="Genomic_DNA"/>
</dbReference>
<protein>
    <submittedName>
        <fullName evidence="1">DUF2203 domain-containing protein</fullName>
    </submittedName>
</protein>
<reference evidence="2" key="1">
    <citation type="journal article" date="2019" name="Int. J. Syst. Evol. Microbiol.">
        <title>The Global Catalogue of Microorganisms (GCM) 10K type strain sequencing project: providing services to taxonomists for standard genome sequencing and annotation.</title>
        <authorList>
            <consortium name="The Broad Institute Genomics Platform"/>
            <consortium name="The Broad Institute Genome Sequencing Center for Infectious Disease"/>
            <person name="Wu L."/>
            <person name="Ma J."/>
        </authorList>
    </citation>
    <scope>NUCLEOTIDE SEQUENCE [LARGE SCALE GENOMIC DNA]</scope>
    <source>
        <strain evidence="2">CECT 7184</strain>
    </source>
</reference>
<evidence type="ECO:0000313" key="1">
    <source>
        <dbReference type="EMBL" id="MFC5714295.1"/>
    </source>
</evidence>
<organism evidence="1 2">
    <name type="scientific">Thalassorhabdus alkalitolerans</name>
    <dbReference type="NCBI Taxonomy" id="2282697"/>
    <lineage>
        <taxon>Bacteria</taxon>
        <taxon>Bacillati</taxon>
        <taxon>Bacillota</taxon>
        <taxon>Bacilli</taxon>
        <taxon>Bacillales</taxon>
        <taxon>Bacillaceae</taxon>
        <taxon>Thalassorhabdus</taxon>
    </lineage>
</organism>
<name>A0ABW0YP93_9BACI</name>
<dbReference type="Proteomes" id="UP001596142">
    <property type="component" value="Unassembled WGS sequence"/>
</dbReference>
<sequence length="135" mass="15811">MFKKYFTIEEANCHIPFVKEEMSELQNLQESFTESVKHYELVKHSPIPDTGEKLFYLECMVDFVEIQANLHIERLERNGILVKSIDHGLVDFPAKVEGEPVLLCWRQGESQVKYYHGLFEGFTGRKKISRTDDEI</sequence>
<comment type="caution">
    <text evidence="1">The sequence shown here is derived from an EMBL/GenBank/DDBJ whole genome shotgun (WGS) entry which is preliminary data.</text>
</comment>
<evidence type="ECO:0000313" key="2">
    <source>
        <dbReference type="Proteomes" id="UP001596142"/>
    </source>
</evidence>
<dbReference type="PIRSF" id="PIRSF016498">
    <property type="entry name" value="UCP016498"/>
    <property type="match status" value="1"/>
</dbReference>
<keyword evidence="2" id="KW-1185">Reference proteome</keyword>
<dbReference type="RefSeq" id="WP_385942926.1">
    <property type="nucleotide sequence ID" value="NZ_JBHSOZ010000010.1"/>
</dbReference>
<dbReference type="Pfam" id="PF09969">
    <property type="entry name" value="DUF2203"/>
    <property type="match status" value="1"/>
</dbReference>
<dbReference type="InterPro" id="IPR018699">
    <property type="entry name" value="DUF2203"/>
</dbReference>